<gene>
    <name evidence="3" type="ORF">G7Y89_g1619</name>
</gene>
<evidence type="ECO:0000313" key="3">
    <source>
        <dbReference type="EMBL" id="KAF4636460.1"/>
    </source>
</evidence>
<dbReference type="Pfam" id="PF00069">
    <property type="entry name" value="Pkinase"/>
    <property type="match status" value="1"/>
</dbReference>
<dbReference type="AlphaFoldDB" id="A0A8H4RWP4"/>
<dbReference type="InterPro" id="IPR011009">
    <property type="entry name" value="Kinase-like_dom_sf"/>
</dbReference>
<dbReference type="InterPro" id="IPR010730">
    <property type="entry name" value="HET"/>
</dbReference>
<feature type="region of interest" description="Disordered" evidence="1">
    <location>
        <begin position="563"/>
        <end position="587"/>
    </location>
</feature>
<accession>A0A8H4RWP4</accession>
<reference evidence="3 4" key="1">
    <citation type="submission" date="2020-03" db="EMBL/GenBank/DDBJ databases">
        <title>Draft Genome Sequence of Cudoniella acicularis.</title>
        <authorList>
            <person name="Buettner E."/>
            <person name="Kellner H."/>
        </authorList>
    </citation>
    <scope>NUCLEOTIDE SEQUENCE [LARGE SCALE GENOMIC DNA]</scope>
    <source>
        <strain evidence="3 4">DSM 108380</strain>
    </source>
</reference>
<dbReference type="SUPFAM" id="SSF56112">
    <property type="entry name" value="Protein kinase-like (PK-like)"/>
    <property type="match status" value="1"/>
</dbReference>
<dbReference type="SMART" id="SM00220">
    <property type="entry name" value="S_TKc"/>
    <property type="match status" value="1"/>
</dbReference>
<dbReference type="GO" id="GO:0004672">
    <property type="term" value="F:protein kinase activity"/>
    <property type="evidence" value="ECO:0007669"/>
    <property type="project" value="InterPro"/>
</dbReference>
<dbReference type="Proteomes" id="UP000566819">
    <property type="component" value="Unassembled WGS sequence"/>
</dbReference>
<sequence length="1257" mass="143241">MVGLRVKSRYCYKIEVLLQEKEVKEAISSRGFESVQNQELVATILRGGKKAFAILVVMRKEASIAQFVEQHQPDYTGLDAKLPFSRDWLYIILGDFEASEFADLQWCFIAPVFGRSEGHRIFDDRTILPFIKEEPYGEGGFGSNYSTEIHVQHLPPRKGLSKGVMSVTRKETKIQESVDSTEQRVLKHLNRLSHPNILELLGSYTFHGKSNLIFPHVQQNLANFLGCNDEHEYFRSDHDYFHALAGLASALEKFHMYRSDELQVELSGIHGNLNPTAILVQQNRFILAGFEGSRLSYDTSIEFRSGVGEYLPPEAEELYKENFKVGEMTSAGDIWSFGCIIAQLATYMAKGAIGVEEFVDMRETAITFPWSKLQHWKFHNFPEENPGVQKWLNLLASDAHFPRTQLIYLVKDMLSIDPRTRPTAQLVTIRLRELTLLNLMNSIDTLYEILLNEMSSAELESERERYRLWCWAGGLRKLGGEKKEFQQEYFRDYDTFEQTVEVLCGINSKVIQLRSIVAGCEKSRPLYEHIQLKTLTEKLCKMVSNPMHFSMNSRLELEINKMVTKSPQSAEEEKERTGGRGLKPDSQNLDLRRADVTFSRVEAIQQNQKQLCPQCAELDLDSIFNRKDPTSNGFPVMKTWPIAKSSIALCTMCNLLSDLVPPNLRELDDLQLRSYSSSNIREMGFKSIETSLLGWDNRGPFLVTQSQDAYPVRILKTNSIDYGITLEWLQHCQSMHTRICGARTLPSFSFLKLIDCDTRSIVPFSNNQYVTLSYMWGSTQRDTSESGFLDTLSANLPNTIKDAISVTKRLGLRYLWIDRYCIDQSNEEEAQQLSQMNVVYQNSIITIIATVGDDPSYGLPGVGNRGRTGQPCANVGEHLLVSTMEDPRMHIKSSRWMTRGWTYQEALLSTRRLIFTDQQVYYECYGHRDEKFIGIFPTNGVGSSPWEITLRIEEYTKRSLTYDSDTLKAILGVLKAFENGVVQGVRHCWGVPILPLPDRDLFSNLERRPDPEFPHISNNQNNPYTESRTDCPPSTGFFAGLCWGLEKPSRRRLGFPSWSWTGWAGRVSWQMEEAQWKSVDFNLKINVGFELCDGRKISFDEFYGSYEKLNSPTVLSHFVYITAYTTVIRVIGRSGSRYKAKIDLEGGLYLDWDFYPTSIKDLPNGLYVAIHLGHVDPEDAVGLIGTPTLVVGSVGDKVSIRDRMERVGFGWFHADVLEYSREKVGQNNDSASLTGSGTLPKLKRSKLPMSCQEIRLG</sequence>
<dbReference type="InterPro" id="IPR000719">
    <property type="entry name" value="Prot_kinase_dom"/>
</dbReference>
<dbReference type="PANTHER" id="PTHR33112">
    <property type="entry name" value="DOMAIN PROTEIN, PUTATIVE-RELATED"/>
    <property type="match status" value="1"/>
</dbReference>
<evidence type="ECO:0000256" key="1">
    <source>
        <dbReference type="SAM" id="MobiDB-lite"/>
    </source>
</evidence>
<dbReference type="EMBL" id="JAAMPI010000064">
    <property type="protein sequence ID" value="KAF4636460.1"/>
    <property type="molecule type" value="Genomic_DNA"/>
</dbReference>
<evidence type="ECO:0000259" key="2">
    <source>
        <dbReference type="PROSITE" id="PS50011"/>
    </source>
</evidence>
<name>A0A8H4RWP4_9HELO</name>
<dbReference type="Pfam" id="PF06985">
    <property type="entry name" value="HET"/>
    <property type="match status" value="1"/>
</dbReference>
<evidence type="ECO:0000313" key="4">
    <source>
        <dbReference type="Proteomes" id="UP000566819"/>
    </source>
</evidence>
<feature type="domain" description="Protein kinase" evidence="2">
    <location>
        <begin position="130"/>
        <end position="436"/>
    </location>
</feature>
<protein>
    <recommendedName>
        <fullName evidence="2">Protein kinase domain-containing protein</fullName>
    </recommendedName>
</protein>
<dbReference type="GO" id="GO:0005524">
    <property type="term" value="F:ATP binding"/>
    <property type="evidence" value="ECO:0007669"/>
    <property type="project" value="InterPro"/>
</dbReference>
<keyword evidence="4" id="KW-1185">Reference proteome</keyword>
<dbReference type="PROSITE" id="PS50011">
    <property type="entry name" value="PROTEIN_KINASE_DOM"/>
    <property type="match status" value="1"/>
</dbReference>
<dbReference type="Gene3D" id="1.10.510.10">
    <property type="entry name" value="Transferase(Phosphotransferase) domain 1"/>
    <property type="match status" value="1"/>
</dbReference>
<dbReference type="PANTHER" id="PTHR33112:SF1">
    <property type="entry name" value="HETEROKARYON INCOMPATIBILITY DOMAIN-CONTAINING PROTEIN"/>
    <property type="match status" value="1"/>
</dbReference>
<proteinExistence type="predicted"/>
<dbReference type="OrthoDB" id="5428863at2759"/>
<organism evidence="3 4">
    <name type="scientific">Cudoniella acicularis</name>
    <dbReference type="NCBI Taxonomy" id="354080"/>
    <lineage>
        <taxon>Eukaryota</taxon>
        <taxon>Fungi</taxon>
        <taxon>Dikarya</taxon>
        <taxon>Ascomycota</taxon>
        <taxon>Pezizomycotina</taxon>
        <taxon>Leotiomycetes</taxon>
        <taxon>Helotiales</taxon>
        <taxon>Tricladiaceae</taxon>
        <taxon>Cudoniella</taxon>
    </lineage>
</organism>
<comment type="caution">
    <text evidence="3">The sequence shown here is derived from an EMBL/GenBank/DDBJ whole genome shotgun (WGS) entry which is preliminary data.</text>
</comment>